<dbReference type="SUPFAM" id="SSF53649">
    <property type="entry name" value="Alkaline phosphatase-like"/>
    <property type="match status" value="1"/>
</dbReference>
<evidence type="ECO:0000256" key="3">
    <source>
        <dbReference type="ARBA" id="ARBA00022801"/>
    </source>
</evidence>
<evidence type="ECO:0000313" key="7">
    <source>
        <dbReference type="EMBL" id="NNJ27274.1"/>
    </source>
</evidence>
<gene>
    <name evidence="7" type="primary">atsA_32</name>
    <name evidence="7" type="ORF">LzC2_33760</name>
</gene>
<dbReference type="InterPro" id="IPR024607">
    <property type="entry name" value="Sulfatase_CS"/>
</dbReference>
<comment type="caution">
    <text evidence="7">The sequence shown here is derived from an EMBL/GenBank/DDBJ whole genome shotgun (WGS) entry which is preliminary data.</text>
</comment>
<feature type="region of interest" description="Disordered" evidence="5">
    <location>
        <begin position="302"/>
        <end position="321"/>
    </location>
</feature>
<dbReference type="PROSITE" id="PS00523">
    <property type="entry name" value="SULFATASE_1"/>
    <property type="match status" value="1"/>
</dbReference>
<keyword evidence="2" id="KW-0479">Metal-binding</keyword>
<dbReference type="EC" id="3.1.6.1" evidence="7"/>
<feature type="domain" description="Sulfatase N-terminal" evidence="6">
    <location>
        <begin position="20"/>
        <end position="366"/>
    </location>
</feature>
<proteinExistence type="inferred from homology"/>
<evidence type="ECO:0000256" key="1">
    <source>
        <dbReference type="ARBA" id="ARBA00008779"/>
    </source>
</evidence>
<keyword evidence="8" id="KW-1185">Reference proteome</keyword>
<dbReference type="Gene3D" id="3.40.720.10">
    <property type="entry name" value="Alkaline Phosphatase, subunit A"/>
    <property type="match status" value="1"/>
</dbReference>
<organism evidence="7 8">
    <name type="scientific">Alienimonas chondri</name>
    <dbReference type="NCBI Taxonomy" id="2681879"/>
    <lineage>
        <taxon>Bacteria</taxon>
        <taxon>Pseudomonadati</taxon>
        <taxon>Planctomycetota</taxon>
        <taxon>Planctomycetia</taxon>
        <taxon>Planctomycetales</taxon>
        <taxon>Planctomycetaceae</taxon>
        <taxon>Alienimonas</taxon>
    </lineage>
</organism>
<dbReference type="Gene3D" id="3.30.1120.10">
    <property type="match status" value="1"/>
</dbReference>
<sequence>MLASLLLVACAASVEPPPPPNVVVMMADDLGWGDVGYHESLGGSPEAFTPHLDAMAQAGVRLERFYSASPVCSPTRASVMTGRHPHRIGVTNANAGHLPDEEEALGERLRDAGYATGFFGKWHLGTLTAERRDANRGRPGNTEHLAPPWEHGFAETFATESKVPTYDPLWKPPTGPYKTWWEPIDDPAFALPYGTAYWTGPNQDVKELRGDDSDLIVDRAEAFIEREAHAGRPFFAVIWFHAPHLPVVAGEEDAARFAHLSDYEKHYRGSVAALDDAVGRVRATLRDAGVAENTLVTFCSDNGPEGNTKAPGSAGPLRGRKRDLYEGGVRVPGLIEWPAGGLPNGEATTFPAVTTDLFPTVLAAVGLEPPTDAGRDGVNLLPALRAGETLRDRPIGFVYQSREAWTGDRYKLVRTGRDRPWELYDLQTDPAEADDLAAEQPDRTREMAAAFTAWRATLPPAK</sequence>
<dbReference type="PANTHER" id="PTHR42693">
    <property type="entry name" value="ARYLSULFATASE FAMILY MEMBER"/>
    <property type="match status" value="1"/>
</dbReference>
<evidence type="ECO:0000256" key="4">
    <source>
        <dbReference type="ARBA" id="ARBA00022837"/>
    </source>
</evidence>
<dbReference type="InterPro" id="IPR050738">
    <property type="entry name" value="Sulfatase"/>
</dbReference>
<dbReference type="PANTHER" id="PTHR42693:SF53">
    <property type="entry name" value="ENDO-4-O-SULFATASE"/>
    <property type="match status" value="1"/>
</dbReference>
<evidence type="ECO:0000256" key="2">
    <source>
        <dbReference type="ARBA" id="ARBA00022723"/>
    </source>
</evidence>
<dbReference type="RefSeq" id="WP_206678761.1">
    <property type="nucleotide sequence ID" value="NZ_WTPX01000135.1"/>
</dbReference>
<dbReference type="Proteomes" id="UP000609651">
    <property type="component" value="Unassembled WGS sequence"/>
</dbReference>
<evidence type="ECO:0000256" key="5">
    <source>
        <dbReference type="SAM" id="MobiDB-lite"/>
    </source>
</evidence>
<dbReference type="GO" id="GO:0004065">
    <property type="term" value="F:arylsulfatase activity"/>
    <property type="evidence" value="ECO:0007669"/>
    <property type="project" value="UniProtKB-EC"/>
</dbReference>
<dbReference type="InterPro" id="IPR017850">
    <property type="entry name" value="Alkaline_phosphatase_core_sf"/>
</dbReference>
<comment type="similarity">
    <text evidence="1">Belongs to the sulfatase family.</text>
</comment>
<dbReference type="InterPro" id="IPR000917">
    <property type="entry name" value="Sulfatase_N"/>
</dbReference>
<accession>A0ABX1VHJ4</accession>
<name>A0ABX1VHJ4_9PLAN</name>
<keyword evidence="4" id="KW-0106">Calcium</keyword>
<evidence type="ECO:0000259" key="6">
    <source>
        <dbReference type="Pfam" id="PF00884"/>
    </source>
</evidence>
<dbReference type="EMBL" id="WTPX01000135">
    <property type="protein sequence ID" value="NNJ27274.1"/>
    <property type="molecule type" value="Genomic_DNA"/>
</dbReference>
<keyword evidence="3 7" id="KW-0378">Hydrolase</keyword>
<protein>
    <submittedName>
        <fullName evidence="7">Arylsulfatase</fullName>
        <ecNumber evidence="7">3.1.6.1</ecNumber>
    </submittedName>
</protein>
<reference evidence="7 8" key="1">
    <citation type="journal article" date="2020" name="Syst. Appl. Microbiol.">
        <title>Alienimonas chondri sp. nov., a novel planctomycete isolated from the biofilm of the red alga Chondrus crispus.</title>
        <authorList>
            <person name="Vitorino I."/>
            <person name="Albuquerque L."/>
            <person name="Wiegand S."/>
            <person name="Kallscheuer N."/>
            <person name="da Costa M.S."/>
            <person name="Lobo-da-Cunha A."/>
            <person name="Jogler C."/>
            <person name="Lage O.M."/>
        </authorList>
    </citation>
    <scope>NUCLEOTIDE SEQUENCE [LARGE SCALE GENOMIC DNA]</scope>
    <source>
        <strain evidence="7 8">LzC2</strain>
    </source>
</reference>
<dbReference type="Pfam" id="PF00884">
    <property type="entry name" value="Sulfatase"/>
    <property type="match status" value="1"/>
</dbReference>
<evidence type="ECO:0000313" key="8">
    <source>
        <dbReference type="Proteomes" id="UP000609651"/>
    </source>
</evidence>